<proteinExistence type="predicted"/>
<reference evidence="1" key="1">
    <citation type="journal article" date="2015" name="Genome Announc.">
        <title>Draft Genome Sequence of Thiostrepton-Producing Streptomyces azureus ATCC 14921.</title>
        <authorList>
            <person name="Sakihara K."/>
            <person name="Maeda J."/>
            <person name="Tashiro K."/>
            <person name="Fujino Y."/>
            <person name="Kuhara S."/>
            <person name="Ohshima T."/>
            <person name="Ogata S."/>
            <person name="Doi K."/>
        </authorList>
    </citation>
    <scope>NUCLEOTIDE SEQUENCE [LARGE SCALE GENOMIC DNA]</scope>
    <source>
        <strain evidence="1">ATCC14921</strain>
    </source>
</reference>
<dbReference type="PATRIC" id="fig|146537.3.peg.7617"/>
<evidence type="ECO:0000313" key="2">
    <source>
        <dbReference type="Proteomes" id="UP000053859"/>
    </source>
</evidence>
<dbReference type="EMBL" id="DF968422">
    <property type="protein sequence ID" value="GAP52370.1"/>
    <property type="molecule type" value="Genomic_DNA"/>
</dbReference>
<dbReference type="AlphaFoldDB" id="A0A0K8PWQ3"/>
<organism evidence="1 2">
    <name type="scientific">Streptomyces azureus</name>
    <dbReference type="NCBI Taxonomy" id="146537"/>
    <lineage>
        <taxon>Bacteria</taxon>
        <taxon>Bacillati</taxon>
        <taxon>Actinomycetota</taxon>
        <taxon>Actinomycetes</taxon>
        <taxon>Kitasatosporales</taxon>
        <taxon>Streptomycetaceae</taxon>
        <taxon>Streptomyces</taxon>
    </lineage>
</organism>
<dbReference type="Proteomes" id="UP000053859">
    <property type="component" value="Unassembled WGS sequence"/>
</dbReference>
<name>A0A0K8PWQ3_STRAJ</name>
<accession>A0A0K8PWQ3</accession>
<gene>
    <name evidence="1" type="ORF">SAZU_7245</name>
</gene>
<protein>
    <submittedName>
        <fullName evidence="1">Uncharacterized protein</fullName>
    </submittedName>
</protein>
<sequence length="149" mass="15264">MLRPVPRNVTVIPQTSGMRAGVWANTRVLMVPSVYESYGMAAGLATEFGKAADEGLKSAASQQAAAPLRAIIQGTTQAASGLQAVVAPMAKGFLGVAGAVAQAFGPQVAGVIAQVAGAQRRKAPLTTLACASLDEHFRPCDPSERSQAM</sequence>
<keyword evidence="2" id="KW-1185">Reference proteome</keyword>
<evidence type="ECO:0000313" key="1">
    <source>
        <dbReference type="EMBL" id="GAP52370.1"/>
    </source>
</evidence>